<dbReference type="InterPro" id="IPR028985">
    <property type="entry name" value="Bacillus_phage_prot-like"/>
</dbReference>
<dbReference type="EMBL" id="FOTS01000040">
    <property type="protein sequence ID" value="SFM09537.1"/>
    <property type="molecule type" value="Genomic_DNA"/>
</dbReference>
<dbReference type="Proteomes" id="UP000199520">
    <property type="component" value="Unassembled WGS sequence"/>
</dbReference>
<organism evidence="2 3">
    <name type="scientific">Pelosinus propionicus DSM 13327</name>
    <dbReference type="NCBI Taxonomy" id="1123291"/>
    <lineage>
        <taxon>Bacteria</taxon>
        <taxon>Bacillati</taxon>
        <taxon>Bacillota</taxon>
        <taxon>Negativicutes</taxon>
        <taxon>Selenomonadales</taxon>
        <taxon>Sporomusaceae</taxon>
        <taxon>Pelosinus</taxon>
    </lineage>
</organism>
<dbReference type="InterPro" id="IPR041270">
    <property type="entry name" value="Phage_ABA_S"/>
</dbReference>
<gene>
    <name evidence="2" type="ORF">SAMN04490355_104047</name>
</gene>
<evidence type="ECO:0000313" key="3">
    <source>
        <dbReference type="Proteomes" id="UP000199520"/>
    </source>
</evidence>
<dbReference type="Pfam" id="PF18066">
    <property type="entry name" value="Phage_ABA_S"/>
    <property type="match status" value="1"/>
</dbReference>
<dbReference type="AlphaFoldDB" id="A0A1I4N2K0"/>
<dbReference type="STRING" id="1123291.SAMN04490355_104047"/>
<protein>
    <recommendedName>
        <fullName evidence="1">Phage ABA sandwich domain-containing protein</fullName>
    </recommendedName>
</protein>
<name>A0A1I4N2K0_9FIRM</name>
<feature type="domain" description="Phage ABA sandwich" evidence="1">
    <location>
        <begin position="30"/>
        <end position="129"/>
    </location>
</feature>
<dbReference type="Gene3D" id="3.30.2120.10">
    <property type="entry name" value="Bacillus phage protein-like"/>
    <property type="match status" value="1"/>
</dbReference>
<dbReference type="OrthoDB" id="2661128at2"/>
<reference evidence="3" key="1">
    <citation type="submission" date="2016-10" db="EMBL/GenBank/DDBJ databases">
        <authorList>
            <person name="Varghese N."/>
            <person name="Submissions S."/>
        </authorList>
    </citation>
    <scope>NUCLEOTIDE SEQUENCE [LARGE SCALE GENOMIC DNA]</scope>
    <source>
        <strain evidence="3">DSM 13327</strain>
    </source>
</reference>
<accession>A0A1I4N2K0</accession>
<evidence type="ECO:0000313" key="2">
    <source>
        <dbReference type="EMBL" id="SFM09537.1"/>
    </source>
</evidence>
<keyword evidence="3" id="KW-1185">Reference proteome</keyword>
<sequence length="136" mass="15596">MKADYEQIDQLVAREQILKMVPGRELDKQVAAEVMKWEDTGFGNSTFWDSNRRLRMLRGLGNTRKFNPSTDISEAWEVVEALKRKGLYMAFAMNRDTYNFSVWDSNGIELIIDWVRCKTAQEAICKAALLAVLGAE</sequence>
<dbReference type="RefSeq" id="WP_090940861.1">
    <property type="nucleotide sequence ID" value="NZ_FOTS01000040.1"/>
</dbReference>
<proteinExistence type="predicted"/>
<evidence type="ECO:0000259" key="1">
    <source>
        <dbReference type="Pfam" id="PF18066"/>
    </source>
</evidence>